<dbReference type="Pfam" id="PF12697">
    <property type="entry name" value="Abhydrolase_6"/>
    <property type="match status" value="1"/>
</dbReference>
<comment type="caution">
    <text evidence="2">The sequence shown here is derived from an EMBL/GenBank/DDBJ whole genome shotgun (WGS) entry which is preliminary data.</text>
</comment>
<dbReference type="InterPro" id="IPR000073">
    <property type="entry name" value="AB_hydrolase_1"/>
</dbReference>
<evidence type="ECO:0000259" key="1">
    <source>
        <dbReference type="Pfam" id="PF12697"/>
    </source>
</evidence>
<evidence type="ECO:0000313" key="2">
    <source>
        <dbReference type="EMBL" id="OAN42924.1"/>
    </source>
</evidence>
<accession>A0A178M6B4</accession>
<proteinExistence type="predicted"/>
<name>A0A178M6B4_9PROT</name>
<dbReference type="InterPro" id="IPR029058">
    <property type="entry name" value="AB_hydrolase_fold"/>
</dbReference>
<organism evidence="2 3">
    <name type="scientific">Paramagnetospirillum marisnigri</name>
    <dbReference type="NCBI Taxonomy" id="1285242"/>
    <lineage>
        <taxon>Bacteria</taxon>
        <taxon>Pseudomonadati</taxon>
        <taxon>Pseudomonadota</taxon>
        <taxon>Alphaproteobacteria</taxon>
        <taxon>Rhodospirillales</taxon>
        <taxon>Magnetospirillaceae</taxon>
        <taxon>Paramagnetospirillum</taxon>
    </lineage>
</organism>
<dbReference type="EMBL" id="LWQT01000131">
    <property type="protein sequence ID" value="OAN42924.1"/>
    <property type="molecule type" value="Genomic_DNA"/>
</dbReference>
<keyword evidence="3" id="KW-1185">Reference proteome</keyword>
<sequence length="209" mass="23200">MTALLCVHGWGFDAGFWDPLLDRLPDFSAERVDLGFYGRPHRPEVKRPLVVAHSMGLAWALANIPRPWAGVLAINAFPRFTRAQHFIEGVPPRMVDRMIDRFETEPAEVLRDFLVRCGVDAPETSALEAEPLAQALAWLGKCDERTSYLMLSCPRQALAGLSDPIVPKEMSIASFPVDELVLVEGAGHLLPLTHPDWVASRVRLLAARS</sequence>
<reference evidence="2 3" key="1">
    <citation type="submission" date="2016-04" db="EMBL/GenBank/DDBJ databases">
        <title>Draft genome sequence of freshwater magnetotactic bacteria Magnetospirillum marisnigri SP-1 and Magnetospirillum moscoviense BB-1.</title>
        <authorList>
            <person name="Koziaeva V."/>
            <person name="Dziuba M.V."/>
            <person name="Ivanov T.M."/>
            <person name="Kuznetsov B."/>
            <person name="Grouzdev D.S."/>
        </authorList>
    </citation>
    <scope>NUCLEOTIDE SEQUENCE [LARGE SCALE GENOMIC DNA]</scope>
    <source>
        <strain evidence="2 3">SP-1</strain>
    </source>
</reference>
<dbReference type="RefSeq" id="WP_068495916.1">
    <property type="nucleotide sequence ID" value="NZ_LWQT01000131.1"/>
</dbReference>
<feature type="domain" description="AB hydrolase-1" evidence="1">
    <location>
        <begin position="4"/>
        <end position="200"/>
    </location>
</feature>
<dbReference type="STRING" id="1285242.A6A04_09450"/>
<protein>
    <submittedName>
        <fullName evidence="2">Hydrolase</fullName>
    </submittedName>
</protein>
<evidence type="ECO:0000313" key="3">
    <source>
        <dbReference type="Proteomes" id="UP000078428"/>
    </source>
</evidence>
<dbReference type="AlphaFoldDB" id="A0A178M6B4"/>
<dbReference type="OrthoDB" id="7165362at2"/>
<dbReference type="Gene3D" id="3.40.50.1820">
    <property type="entry name" value="alpha/beta hydrolase"/>
    <property type="match status" value="1"/>
</dbReference>
<keyword evidence="2" id="KW-0378">Hydrolase</keyword>
<dbReference type="Proteomes" id="UP000078428">
    <property type="component" value="Unassembled WGS sequence"/>
</dbReference>
<dbReference type="SUPFAM" id="SSF53474">
    <property type="entry name" value="alpha/beta-Hydrolases"/>
    <property type="match status" value="1"/>
</dbReference>
<dbReference type="GO" id="GO:0016787">
    <property type="term" value="F:hydrolase activity"/>
    <property type="evidence" value="ECO:0007669"/>
    <property type="project" value="UniProtKB-KW"/>
</dbReference>
<gene>
    <name evidence="2" type="ORF">A6A04_09450</name>
</gene>